<dbReference type="Gene3D" id="3.40.50.150">
    <property type="entry name" value="Vaccinia Virus protein VP39"/>
    <property type="match status" value="1"/>
</dbReference>
<dbReference type="Pfam" id="PF22013">
    <property type="entry name" value="PG_1098_Fer"/>
    <property type="match status" value="1"/>
</dbReference>
<dbReference type="RefSeq" id="WP_015754603.1">
    <property type="nucleotide sequence ID" value="NC_013222.1"/>
</dbReference>
<dbReference type="InterPro" id="IPR029063">
    <property type="entry name" value="SAM-dependent_MTases_sf"/>
</dbReference>
<dbReference type="KEGG" id="rbi:RB2501_13199"/>
<evidence type="ECO:0000259" key="1">
    <source>
        <dbReference type="Pfam" id="PF18096"/>
    </source>
</evidence>
<accession>A4CK87</accession>
<proteinExistence type="predicted"/>
<dbReference type="EMBL" id="CP001712">
    <property type="protein sequence ID" value="EAR15286.1"/>
    <property type="molecule type" value="Genomic_DNA"/>
</dbReference>
<dbReference type="eggNOG" id="COG2265">
    <property type="taxonomic scope" value="Bacteria"/>
</dbReference>
<dbReference type="Pfam" id="PF18096">
    <property type="entry name" value="Thump_like"/>
    <property type="match status" value="1"/>
</dbReference>
<dbReference type="AlphaFoldDB" id="A4CK87"/>
<dbReference type="SUPFAM" id="SSF53335">
    <property type="entry name" value="S-adenosyl-L-methionine-dependent methyltransferases"/>
    <property type="match status" value="1"/>
</dbReference>
<evidence type="ECO:0000313" key="4">
    <source>
        <dbReference type="Proteomes" id="UP000009049"/>
    </source>
</evidence>
<reference evidence="3 4" key="1">
    <citation type="journal article" date="2009" name="J. Bacteriol.">
        <title>Complete genome sequence of Robiginitalea biformata HTCC2501.</title>
        <authorList>
            <person name="Oh H.M."/>
            <person name="Giovannoni S.J."/>
            <person name="Lee K."/>
            <person name="Ferriera S."/>
            <person name="Johnson J."/>
            <person name="Cho J.C."/>
        </authorList>
    </citation>
    <scope>NUCLEOTIDE SEQUENCE [LARGE SCALE GENOMIC DNA]</scope>
    <source>
        <strain evidence="4">ATCC BAA-864 / HTCC2501 / KCTC 12146</strain>
    </source>
</reference>
<organism evidence="3 4">
    <name type="scientific">Robiginitalea biformata (strain ATCC BAA-864 / DSM 15991 / KCTC 12146 / HTCC2501)</name>
    <dbReference type="NCBI Taxonomy" id="313596"/>
    <lineage>
        <taxon>Bacteria</taxon>
        <taxon>Pseudomonadati</taxon>
        <taxon>Bacteroidota</taxon>
        <taxon>Flavobacteriia</taxon>
        <taxon>Flavobacteriales</taxon>
        <taxon>Flavobacteriaceae</taxon>
        <taxon>Robiginitalea</taxon>
    </lineage>
</organism>
<keyword evidence="4" id="KW-1185">Reference proteome</keyword>
<dbReference type="InterPro" id="IPR054168">
    <property type="entry name" value="PG_1098_Fer"/>
</dbReference>
<dbReference type="HOGENOM" id="CLU_038123_0_0_10"/>
<evidence type="ECO:0000259" key="2">
    <source>
        <dbReference type="Pfam" id="PF22013"/>
    </source>
</evidence>
<sequence>MSIALKSSPFDGVTPQELAQQVAGRKKTLEKLPSWHRANAIYYPPGLNLEQASSEATARYKASLISGNWLVDLTGGFGVDAYFFARQSQRVDYFEIDTGLAEIAAHNFRQLGATNIRVHPGDGLDYLRGLQPGSSLPDWIYADPSRRHAKKGRVIRLEDYAPDIPGNLDLLLGVSDNLLVKTSPMLDLSAGLKALRQVAEIHVVAVKNEVKELLWVIRSTASDGPRIHASDLSDGHPPFRFHPDEEASADSQLALPARYLYEPGAALLKAGAFKLAGTRYGLGKLHRHTHLYTSEKLIPYPGRRFRILENHPYKPGRLPYREGHVNSRNFPEDVARIRKRNRIKSGGNTYLFFVRAADDALRVLAAEAV</sequence>
<protein>
    <submittedName>
        <fullName evidence="3">Uncharacterized protein</fullName>
    </submittedName>
</protein>
<gene>
    <name evidence="3" type="ordered locus">RB2501_13199</name>
</gene>
<evidence type="ECO:0000313" key="3">
    <source>
        <dbReference type="EMBL" id="EAR15286.1"/>
    </source>
</evidence>
<dbReference type="STRING" id="313596.RB2501_13199"/>
<dbReference type="Gene3D" id="1.10.10.1110">
    <property type="entry name" value="Methyltransferase PG1098, N-terminal domain"/>
    <property type="match status" value="1"/>
</dbReference>
<dbReference type="InterPro" id="IPR041497">
    <property type="entry name" value="Thump-like"/>
</dbReference>
<feature type="domain" description="PG-1098 ferredoxin-like" evidence="2">
    <location>
        <begin position="259"/>
        <end position="299"/>
    </location>
</feature>
<name>A4CK87_ROBBH</name>
<feature type="domain" description="THUMP-like" evidence="1">
    <location>
        <begin position="302"/>
        <end position="359"/>
    </location>
</feature>
<dbReference type="Proteomes" id="UP000009049">
    <property type="component" value="Chromosome"/>
</dbReference>